<reference evidence="2" key="1">
    <citation type="submission" date="2014-09" db="EMBL/GenBank/DDBJ databases">
        <title>Whole genome shotgun sequence of Streptomyces sp. NBRC 110027.</title>
        <authorList>
            <person name="Komaki H."/>
            <person name="Ichikawa N."/>
            <person name="Katano-Makiyama Y."/>
            <person name="Hosoyama A."/>
            <person name="Hashimoto M."/>
            <person name="Uohara A."/>
            <person name="Kitahashi Y."/>
            <person name="Ohji S."/>
            <person name="Kimura A."/>
            <person name="Yamazoe A."/>
            <person name="Igarashi Y."/>
            <person name="Fujita N."/>
        </authorList>
    </citation>
    <scope>NUCLEOTIDE SEQUENCE [LARGE SCALE GENOMIC DNA]</scope>
    <source>
        <strain evidence="2">NBRC 110027</strain>
    </source>
</reference>
<evidence type="ECO:0000313" key="2">
    <source>
        <dbReference type="Proteomes" id="UP000048965"/>
    </source>
</evidence>
<gene>
    <name evidence="1" type="ORF">TPA0598_04_01090</name>
</gene>
<evidence type="ECO:0008006" key="3">
    <source>
        <dbReference type="Google" id="ProtNLM"/>
    </source>
</evidence>
<dbReference type="Pfam" id="PF02567">
    <property type="entry name" value="PhzC-PhzF"/>
    <property type="match status" value="1"/>
</dbReference>
<reference evidence="1 2" key="2">
    <citation type="journal article" date="2015" name="Stand. Genomic Sci.">
        <title>Draft genome sequence of marine-derived Streptomyces sp. TP-A0598, a producer of anti-MRSA antibiotic lydicamycins.</title>
        <authorList>
            <person name="Komaki H."/>
            <person name="Ichikawa N."/>
            <person name="Hosoyama A."/>
            <person name="Fujita N."/>
            <person name="Igarashi Y."/>
        </authorList>
    </citation>
    <scope>NUCLEOTIDE SEQUENCE [LARGE SCALE GENOMIC DNA]</scope>
    <source>
        <strain evidence="1 2">NBRC 110027</strain>
    </source>
</reference>
<organism evidence="1 2">
    <name type="scientific">Streptomyces lydicamycinicus</name>
    <dbReference type="NCBI Taxonomy" id="1546107"/>
    <lineage>
        <taxon>Bacteria</taxon>
        <taxon>Bacillati</taxon>
        <taxon>Actinomycetota</taxon>
        <taxon>Actinomycetes</taxon>
        <taxon>Kitasatosporales</taxon>
        <taxon>Streptomycetaceae</taxon>
        <taxon>Streptomyces</taxon>
    </lineage>
</organism>
<protein>
    <recommendedName>
        <fullName evidence="3">Phenazine biosynthesis protein</fullName>
    </recommendedName>
</protein>
<dbReference type="GO" id="GO:0003824">
    <property type="term" value="F:catalytic activity"/>
    <property type="evidence" value="ECO:0007669"/>
    <property type="project" value="InterPro"/>
</dbReference>
<keyword evidence="2" id="KW-1185">Reference proteome</keyword>
<dbReference type="SUPFAM" id="SSF54506">
    <property type="entry name" value="Diaminopimelate epimerase-like"/>
    <property type="match status" value="1"/>
</dbReference>
<dbReference type="InterPro" id="IPR003719">
    <property type="entry name" value="Phenazine_PhzF-like"/>
</dbReference>
<name>A0A0P4R7J7_9ACTN</name>
<dbReference type="Proteomes" id="UP000048965">
    <property type="component" value="Unassembled WGS sequence"/>
</dbReference>
<accession>A0A0P4R7J7</accession>
<evidence type="ECO:0000313" key="1">
    <source>
        <dbReference type="EMBL" id="GAO08473.1"/>
    </source>
</evidence>
<sequence>MVRDGAALPGADARAALAAELGFSETVFLDDAVHGTVDIHTPSVRLPFAGHPLVGLAWLLRSSGRPPRTLRPPAGEVAVHFEGEVTWVRGRAEWVPARTTRRYASVAEVDALPAPPPGEGWLYAWAWQDEAAGVVRARGFPRRGDGIAEDEATGAAAMLLTHELGRPLDIHQGTGSRILTRAHPDGTIAVGGRVCRATP</sequence>
<dbReference type="AlphaFoldDB" id="A0A0P4R7J7"/>
<proteinExistence type="predicted"/>
<dbReference type="EMBL" id="BBNO01000004">
    <property type="protein sequence ID" value="GAO08473.1"/>
    <property type="molecule type" value="Genomic_DNA"/>
</dbReference>
<dbReference type="Gene3D" id="3.10.310.10">
    <property type="entry name" value="Diaminopimelate Epimerase, Chain A, domain 1"/>
    <property type="match status" value="1"/>
</dbReference>
<comment type="caution">
    <text evidence="1">The sequence shown here is derived from an EMBL/GenBank/DDBJ whole genome shotgun (WGS) entry which is preliminary data.</text>
</comment>